<protein>
    <submittedName>
        <fullName evidence="1">Uncharacterized protein</fullName>
    </submittedName>
</protein>
<evidence type="ECO:0000313" key="1">
    <source>
        <dbReference type="EMBL" id="CAG9811798.1"/>
    </source>
</evidence>
<reference evidence="1" key="2">
    <citation type="submission" date="2022-10" db="EMBL/GenBank/DDBJ databases">
        <authorList>
            <consortium name="ENA_rothamsted_submissions"/>
            <consortium name="culmorum"/>
            <person name="King R."/>
        </authorList>
    </citation>
    <scope>NUCLEOTIDE SEQUENCE</scope>
</reference>
<sequence>MSAELNLEESIKVFIKTADDHLDQELAGNVDSELSKQLFEAAENLVAASDEMLEDDLKKELKELKRVLIPSESDIESAQVLAEIVYAIISASIMEFTKGFFSQLGKHSADKCFKVLEKWMDSEGEFMQKSKQLLKKKLGKNEEQVDIELVELNIQ</sequence>
<dbReference type="Proteomes" id="UP001153620">
    <property type="component" value="Chromosome 4"/>
</dbReference>
<dbReference type="EMBL" id="OU895880">
    <property type="protein sequence ID" value="CAG9811798.1"/>
    <property type="molecule type" value="Genomic_DNA"/>
</dbReference>
<accession>A0A9N9WZE5</accession>
<organism evidence="1 2">
    <name type="scientific">Chironomus riparius</name>
    <dbReference type="NCBI Taxonomy" id="315576"/>
    <lineage>
        <taxon>Eukaryota</taxon>
        <taxon>Metazoa</taxon>
        <taxon>Ecdysozoa</taxon>
        <taxon>Arthropoda</taxon>
        <taxon>Hexapoda</taxon>
        <taxon>Insecta</taxon>
        <taxon>Pterygota</taxon>
        <taxon>Neoptera</taxon>
        <taxon>Endopterygota</taxon>
        <taxon>Diptera</taxon>
        <taxon>Nematocera</taxon>
        <taxon>Chironomoidea</taxon>
        <taxon>Chironomidae</taxon>
        <taxon>Chironominae</taxon>
        <taxon>Chironomus</taxon>
    </lineage>
</organism>
<gene>
    <name evidence="1" type="ORF">CHIRRI_LOCUS14605</name>
</gene>
<proteinExistence type="predicted"/>
<dbReference type="AlphaFoldDB" id="A0A9N9WZE5"/>
<evidence type="ECO:0000313" key="2">
    <source>
        <dbReference type="Proteomes" id="UP001153620"/>
    </source>
</evidence>
<name>A0A9N9WZE5_9DIPT</name>
<keyword evidence="2" id="KW-1185">Reference proteome</keyword>
<reference evidence="1" key="1">
    <citation type="submission" date="2022-01" db="EMBL/GenBank/DDBJ databases">
        <authorList>
            <person name="King R."/>
        </authorList>
    </citation>
    <scope>NUCLEOTIDE SEQUENCE</scope>
</reference>